<keyword evidence="3" id="KW-1185">Reference proteome</keyword>
<gene>
    <name evidence="2" type="ORF">LV85_01798</name>
</gene>
<protein>
    <recommendedName>
        <fullName evidence="4">Outer membrane protein with beta-barrel domain</fullName>
    </recommendedName>
</protein>
<comment type="caution">
    <text evidence="2">The sequence shown here is derived from an EMBL/GenBank/DDBJ whole genome shotgun (WGS) entry which is preliminary data.</text>
</comment>
<dbReference type="Proteomes" id="UP000248882">
    <property type="component" value="Unassembled WGS sequence"/>
</dbReference>
<name>A0A2W7RA00_9BACT</name>
<evidence type="ECO:0000313" key="2">
    <source>
        <dbReference type="EMBL" id="PZX52497.1"/>
    </source>
</evidence>
<feature type="signal peptide" evidence="1">
    <location>
        <begin position="1"/>
        <end position="26"/>
    </location>
</feature>
<keyword evidence="1" id="KW-0732">Signal</keyword>
<dbReference type="EMBL" id="QKZT01000007">
    <property type="protein sequence ID" value="PZX52497.1"/>
    <property type="molecule type" value="Genomic_DNA"/>
</dbReference>
<sequence length="190" mass="21482">MLRFFPKLKYLFGLAVFTALPFSLFAQNESKQFSGRNMIFLEIGGNAGQYAFNYGRLFYQKESFKLTVNVGFSLWMDPIENSTVWNPALPLELSALLGKSKHNFEFGVGLTPYLEADITSSFESGELVQTKGPRNLASILPFRIGYRYQKPEGGLLFRVGYTPFFKFSNSSDEKIEFQALQVGLGVGWSF</sequence>
<reference evidence="2 3" key="1">
    <citation type="submission" date="2018-06" db="EMBL/GenBank/DDBJ databases">
        <title>Genomic Encyclopedia of Archaeal and Bacterial Type Strains, Phase II (KMG-II): from individual species to whole genera.</title>
        <authorList>
            <person name="Goeker M."/>
        </authorList>
    </citation>
    <scope>NUCLEOTIDE SEQUENCE [LARGE SCALE GENOMIC DNA]</scope>
    <source>
        <strain evidence="2 3">DSM 19830</strain>
    </source>
</reference>
<evidence type="ECO:0000313" key="3">
    <source>
        <dbReference type="Proteomes" id="UP000248882"/>
    </source>
</evidence>
<evidence type="ECO:0000256" key="1">
    <source>
        <dbReference type="SAM" id="SignalP"/>
    </source>
</evidence>
<dbReference type="AlphaFoldDB" id="A0A2W7RA00"/>
<feature type="chain" id="PRO_5016027553" description="Outer membrane protein with beta-barrel domain" evidence="1">
    <location>
        <begin position="27"/>
        <end position="190"/>
    </location>
</feature>
<evidence type="ECO:0008006" key="4">
    <source>
        <dbReference type="Google" id="ProtNLM"/>
    </source>
</evidence>
<organism evidence="2 3">
    <name type="scientific">Algoriphagus chordae</name>
    <dbReference type="NCBI Taxonomy" id="237019"/>
    <lineage>
        <taxon>Bacteria</taxon>
        <taxon>Pseudomonadati</taxon>
        <taxon>Bacteroidota</taxon>
        <taxon>Cytophagia</taxon>
        <taxon>Cytophagales</taxon>
        <taxon>Cyclobacteriaceae</taxon>
        <taxon>Algoriphagus</taxon>
    </lineage>
</organism>
<proteinExistence type="predicted"/>
<accession>A0A2W7RA00</accession>